<organism evidence="1 2">
    <name type="scientific">Asticcacaulis taihuensis</name>
    <dbReference type="NCBI Taxonomy" id="260084"/>
    <lineage>
        <taxon>Bacteria</taxon>
        <taxon>Pseudomonadati</taxon>
        <taxon>Pseudomonadota</taxon>
        <taxon>Alphaproteobacteria</taxon>
        <taxon>Caulobacterales</taxon>
        <taxon>Caulobacteraceae</taxon>
        <taxon>Asticcacaulis</taxon>
    </lineage>
</organism>
<dbReference type="STRING" id="260084.SAMN02927928_0189"/>
<dbReference type="OrthoDB" id="5377797at2"/>
<gene>
    <name evidence="1" type="ORF">SAMN02927928_0189</name>
</gene>
<protein>
    <submittedName>
        <fullName evidence="1">Uncharacterized protein</fullName>
    </submittedName>
</protein>
<name>A0A1G4TU05_9CAUL</name>
<accession>A0A1G4TU05</accession>
<evidence type="ECO:0000313" key="1">
    <source>
        <dbReference type="EMBL" id="SCW84906.1"/>
    </source>
</evidence>
<dbReference type="RefSeq" id="WP_090650968.1">
    <property type="nucleotide sequence ID" value="NZ_CBCRYE010000012.1"/>
</dbReference>
<keyword evidence="2" id="KW-1185">Reference proteome</keyword>
<dbReference type="EMBL" id="FMTS01000013">
    <property type="protein sequence ID" value="SCW84906.1"/>
    <property type="molecule type" value="Genomic_DNA"/>
</dbReference>
<dbReference type="Proteomes" id="UP000199150">
    <property type="component" value="Unassembled WGS sequence"/>
</dbReference>
<evidence type="ECO:0000313" key="2">
    <source>
        <dbReference type="Proteomes" id="UP000199150"/>
    </source>
</evidence>
<proteinExistence type="predicted"/>
<reference evidence="2" key="1">
    <citation type="submission" date="2016-10" db="EMBL/GenBank/DDBJ databases">
        <authorList>
            <person name="Varghese N."/>
            <person name="Submissions S."/>
        </authorList>
    </citation>
    <scope>NUCLEOTIDE SEQUENCE [LARGE SCALE GENOMIC DNA]</scope>
    <source>
        <strain evidence="2">CGMCC 1.3431</strain>
    </source>
</reference>
<sequence length="268" mass="29030">MNGEIAQLVALTCYGNAILAGQSVPGFFPQNSTCQFAEYIRFSDAGRLVAETPDIWFSSLIKENALGLVLGATASNNPHAPDRLLAGFVGGGRTWSVEVILPDGKSEFWAASWRVGNQAALDRRIWQISYEKHKAAATQPHGFRALSDIKSDFQAALRDIRAFSRKHFGDEGFTVLFDNALKALETPSYRPGYHQDLYPDGSLPITAQSLLSAASAAWVFGGMGSWNDLGFEDDQAEYDRVSEGLYLIINEAIGTAASSSWRGSGLAG</sequence>
<dbReference type="AlphaFoldDB" id="A0A1G4TU05"/>